<dbReference type="PANTHER" id="PTHR11969">
    <property type="entry name" value="MAX DIMERIZATION, MAD"/>
    <property type="match status" value="1"/>
</dbReference>
<dbReference type="InterPro" id="IPR036638">
    <property type="entry name" value="HLH_DNA-bd_sf"/>
</dbReference>
<sequence>MSHSVLSLSLFSLLFPSSFPLFLGSQTTQKQKRKMATESATMAPPSISNNDLFNYIVIYDTISATPSTAAATPQYDSSFFFCPPPTAPPPPSPPPPPPAATKPARGGGGGSKKRRRKARVCKNKEEAETQRMTHIAVERNRRKLMNEHLALLRSLMPLSYVQRGDQASIVAGAIEFVKELEHSLNTLQAQKLQLTTTTTTTTTNLQSHHGHMMNRATISCTSSSSSSYNEEAMNSNGSTSSGSSGYNNSNGNIADVEVTLVESHANLRILWRKEMKAAPLQLSKLVCGLHALGLGVLHFSLATVHPFALYSVSAKVEEGCQVSSVEDIAAAVHHMLRLIIDQEAETHQQLPYTNSLLPLITL</sequence>
<feature type="compositionally biased region" description="Pro residues" evidence="6">
    <location>
        <begin position="82"/>
        <end position="100"/>
    </location>
</feature>
<reference evidence="9" key="1">
    <citation type="submission" date="2022-08" db="EMBL/GenBank/DDBJ databases">
        <authorList>
            <person name="Gutierrez-Valencia J."/>
        </authorList>
    </citation>
    <scope>NUCLEOTIDE SEQUENCE</scope>
</reference>
<dbReference type="SUPFAM" id="SSF47459">
    <property type="entry name" value="HLH, helix-loop-helix DNA-binding domain"/>
    <property type="match status" value="1"/>
</dbReference>
<comment type="caution">
    <text evidence="9">The sequence shown here is derived from an EMBL/GenBank/DDBJ whole genome shotgun (WGS) entry which is preliminary data.</text>
</comment>
<evidence type="ECO:0000313" key="10">
    <source>
        <dbReference type="Proteomes" id="UP001154282"/>
    </source>
</evidence>
<dbReference type="Pfam" id="PF00010">
    <property type="entry name" value="HLH"/>
    <property type="match status" value="1"/>
</dbReference>
<dbReference type="Gene3D" id="4.10.280.10">
    <property type="entry name" value="Helix-loop-helix DNA-binding domain"/>
    <property type="match status" value="1"/>
</dbReference>
<keyword evidence="4" id="KW-0804">Transcription</keyword>
<evidence type="ECO:0000256" key="7">
    <source>
        <dbReference type="SAM" id="SignalP"/>
    </source>
</evidence>
<protein>
    <recommendedName>
        <fullName evidence="8">BHLH domain-containing protein</fullName>
    </recommendedName>
</protein>
<name>A0AAV0RK96_9ROSI</name>
<dbReference type="AlphaFoldDB" id="A0AAV0RK96"/>
<feature type="compositionally biased region" description="Low complexity" evidence="6">
    <location>
        <begin position="234"/>
        <end position="246"/>
    </location>
</feature>
<gene>
    <name evidence="9" type="ORF">LITE_LOCUS48052</name>
</gene>
<accession>A0AAV0RK96</accession>
<feature type="chain" id="PRO_5043471561" description="BHLH domain-containing protein" evidence="7">
    <location>
        <begin position="21"/>
        <end position="362"/>
    </location>
</feature>
<evidence type="ECO:0000256" key="5">
    <source>
        <dbReference type="ARBA" id="ARBA00023242"/>
    </source>
</evidence>
<feature type="region of interest" description="Disordered" evidence="6">
    <location>
        <begin position="80"/>
        <end position="127"/>
    </location>
</feature>
<dbReference type="Proteomes" id="UP001154282">
    <property type="component" value="Unassembled WGS sequence"/>
</dbReference>
<keyword evidence="7" id="KW-0732">Signal</keyword>
<dbReference type="PROSITE" id="PS50888">
    <property type="entry name" value="BHLH"/>
    <property type="match status" value="1"/>
</dbReference>
<keyword evidence="5" id="KW-0539">Nucleus</keyword>
<evidence type="ECO:0000256" key="6">
    <source>
        <dbReference type="SAM" id="MobiDB-lite"/>
    </source>
</evidence>
<dbReference type="GO" id="GO:0000981">
    <property type="term" value="F:DNA-binding transcription factor activity, RNA polymerase II-specific"/>
    <property type="evidence" value="ECO:0007669"/>
    <property type="project" value="TreeGrafter"/>
</dbReference>
<evidence type="ECO:0000256" key="2">
    <source>
        <dbReference type="ARBA" id="ARBA00023015"/>
    </source>
</evidence>
<organism evidence="9 10">
    <name type="scientific">Linum tenue</name>
    <dbReference type="NCBI Taxonomy" id="586396"/>
    <lineage>
        <taxon>Eukaryota</taxon>
        <taxon>Viridiplantae</taxon>
        <taxon>Streptophyta</taxon>
        <taxon>Embryophyta</taxon>
        <taxon>Tracheophyta</taxon>
        <taxon>Spermatophyta</taxon>
        <taxon>Magnoliopsida</taxon>
        <taxon>eudicotyledons</taxon>
        <taxon>Gunneridae</taxon>
        <taxon>Pentapetalae</taxon>
        <taxon>rosids</taxon>
        <taxon>fabids</taxon>
        <taxon>Malpighiales</taxon>
        <taxon>Linaceae</taxon>
        <taxon>Linum</taxon>
    </lineage>
</organism>
<keyword evidence="3" id="KW-0238">DNA-binding</keyword>
<comment type="subcellular location">
    <subcellularLocation>
        <location evidence="1">Nucleus</location>
    </subcellularLocation>
</comment>
<evidence type="ECO:0000256" key="4">
    <source>
        <dbReference type="ARBA" id="ARBA00023163"/>
    </source>
</evidence>
<feature type="compositionally biased region" description="Basic residues" evidence="6">
    <location>
        <begin position="111"/>
        <end position="121"/>
    </location>
</feature>
<evidence type="ECO:0000313" key="9">
    <source>
        <dbReference type="EMBL" id="CAI0556668.1"/>
    </source>
</evidence>
<feature type="region of interest" description="Disordered" evidence="6">
    <location>
        <begin position="220"/>
        <end position="246"/>
    </location>
</feature>
<dbReference type="InterPro" id="IPR011598">
    <property type="entry name" value="bHLH_dom"/>
</dbReference>
<feature type="signal peptide" evidence="7">
    <location>
        <begin position="1"/>
        <end position="20"/>
    </location>
</feature>
<dbReference type="GO" id="GO:0046983">
    <property type="term" value="F:protein dimerization activity"/>
    <property type="evidence" value="ECO:0007669"/>
    <property type="project" value="InterPro"/>
</dbReference>
<dbReference type="SMART" id="SM00353">
    <property type="entry name" value="HLH"/>
    <property type="match status" value="1"/>
</dbReference>
<dbReference type="GO" id="GO:0005634">
    <property type="term" value="C:nucleus"/>
    <property type="evidence" value="ECO:0007669"/>
    <property type="project" value="UniProtKB-SubCell"/>
</dbReference>
<keyword evidence="2" id="KW-0805">Transcription regulation</keyword>
<feature type="domain" description="BHLH" evidence="8">
    <location>
        <begin position="129"/>
        <end position="180"/>
    </location>
</feature>
<evidence type="ECO:0000256" key="1">
    <source>
        <dbReference type="ARBA" id="ARBA00004123"/>
    </source>
</evidence>
<dbReference type="PANTHER" id="PTHR11969:SF86">
    <property type="entry name" value="TRANSCRIPTION FACTOR BHLH71"/>
    <property type="match status" value="1"/>
</dbReference>
<proteinExistence type="predicted"/>
<dbReference type="EMBL" id="CAMGYJ010000011">
    <property type="protein sequence ID" value="CAI0556668.1"/>
    <property type="molecule type" value="Genomic_DNA"/>
</dbReference>
<evidence type="ECO:0000259" key="8">
    <source>
        <dbReference type="PROSITE" id="PS50888"/>
    </source>
</evidence>
<evidence type="ECO:0000256" key="3">
    <source>
        <dbReference type="ARBA" id="ARBA00023125"/>
    </source>
</evidence>
<dbReference type="GO" id="GO:0000978">
    <property type="term" value="F:RNA polymerase II cis-regulatory region sequence-specific DNA binding"/>
    <property type="evidence" value="ECO:0007669"/>
    <property type="project" value="TreeGrafter"/>
</dbReference>
<keyword evidence="10" id="KW-1185">Reference proteome</keyword>